<keyword evidence="2" id="KW-1185">Reference proteome</keyword>
<accession>A0A3Q9JJ43</accession>
<gene>
    <name evidence="1" type="ORF">DM558_07700</name>
</gene>
<dbReference type="KEGG" id="emo:DM558_07700"/>
<protein>
    <submittedName>
        <fullName evidence="1">Uncharacterized protein</fullName>
    </submittedName>
</protein>
<evidence type="ECO:0000313" key="2">
    <source>
        <dbReference type="Proteomes" id="UP000273143"/>
    </source>
</evidence>
<dbReference type="EMBL" id="CP029822">
    <property type="protein sequence ID" value="AZS50669.1"/>
    <property type="molecule type" value="Genomic_DNA"/>
</dbReference>
<dbReference type="AlphaFoldDB" id="A0A3Q9JJ43"/>
<sequence length="74" mass="8449">MTIQERIAQVKEFIAELETRTDFGAELELMSLEAHLEELAKQGIEGAYDASKYIWACSVDNRDRLDKDSEEARA</sequence>
<name>A0A3Q9JJ43_9GAMM</name>
<dbReference type="Proteomes" id="UP000273143">
    <property type="component" value="Chromosome"/>
</dbReference>
<dbReference type="RefSeq" id="WP_127163196.1">
    <property type="nucleotide sequence ID" value="NZ_CP029822.1"/>
</dbReference>
<evidence type="ECO:0000313" key="1">
    <source>
        <dbReference type="EMBL" id="AZS50669.1"/>
    </source>
</evidence>
<proteinExistence type="predicted"/>
<organism evidence="1 2">
    <name type="scientific">Entomomonas moraniae</name>
    <dbReference type="NCBI Taxonomy" id="2213226"/>
    <lineage>
        <taxon>Bacteria</taxon>
        <taxon>Pseudomonadati</taxon>
        <taxon>Pseudomonadota</taxon>
        <taxon>Gammaproteobacteria</taxon>
        <taxon>Pseudomonadales</taxon>
        <taxon>Pseudomonadaceae</taxon>
        <taxon>Entomomonas</taxon>
    </lineage>
</organism>
<reference evidence="2" key="1">
    <citation type="submission" date="2018-06" db="EMBL/GenBank/DDBJ databases">
        <title>Complete genome of Pseudomonas insecticola strain QZS01.</title>
        <authorList>
            <person name="Wang J."/>
            <person name="Su Q."/>
        </authorList>
    </citation>
    <scope>NUCLEOTIDE SEQUENCE [LARGE SCALE GENOMIC DNA]</scope>
    <source>
        <strain evidence="2">QZS01</strain>
    </source>
</reference>